<evidence type="ECO:0000256" key="1">
    <source>
        <dbReference type="ARBA" id="ARBA00004496"/>
    </source>
</evidence>
<dbReference type="Gene3D" id="3.40.50.2300">
    <property type="match status" value="1"/>
</dbReference>
<sequence>MEPTARILLVEDDVMLADAVRTGLKEQAWRVDWLADAASARLALIDHSYSAVLLDLGLPRGNGLELLKFVRSRYDTTPVLILTARDKLSERISGLDAGADDYIVKPFQLDELAARLRAVLRRCQGRVSPVLRHRDVMVDPAKRLVTRAGEAVALSAHEYRTLLTLMESRGRALSRSQLEDAVYGGDGTIESNTIAVYIHQLRRKLGEDFINTVHGYGYRVGEALE</sequence>
<feature type="DNA-binding region" description="OmpR/PhoB-type" evidence="9">
    <location>
        <begin position="128"/>
        <end position="222"/>
    </location>
</feature>
<gene>
    <name evidence="12" type="ORF">JM946_17925</name>
</gene>
<keyword evidence="2" id="KW-0963">Cytoplasm</keyword>
<dbReference type="InterPro" id="IPR001867">
    <property type="entry name" value="OmpR/PhoB-type_DNA-bd"/>
</dbReference>
<feature type="modified residue" description="4-aspartylphosphate" evidence="8">
    <location>
        <position position="55"/>
    </location>
</feature>
<comment type="subcellular location">
    <subcellularLocation>
        <location evidence="1">Cytoplasm</location>
    </subcellularLocation>
</comment>
<evidence type="ECO:0000256" key="4">
    <source>
        <dbReference type="ARBA" id="ARBA00023012"/>
    </source>
</evidence>
<keyword evidence="5" id="KW-0805">Transcription regulation</keyword>
<dbReference type="InterPro" id="IPR039420">
    <property type="entry name" value="WalR-like"/>
</dbReference>
<evidence type="ECO:0000256" key="3">
    <source>
        <dbReference type="ARBA" id="ARBA00022553"/>
    </source>
</evidence>
<dbReference type="SMART" id="SM00862">
    <property type="entry name" value="Trans_reg_C"/>
    <property type="match status" value="1"/>
</dbReference>
<dbReference type="Gene3D" id="1.10.10.10">
    <property type="entry name" value="Winged helix-like DNA-binding domain superfamily/Winged helix DNA-binding domain"/>
    <property type="match status" value="1"/>
</dbReference>
<dbReference type="CDD" id="cd00383">
    <property type="entry name" value="trans_reg_C"/>
    <property type="match status" value="1"/>
</dbReference>
<evidence type="ECO:0000256" key="9">
    <source>
        <dbReference type="PROSITE-ProRule" id="PRU01091"/>
    </source>
</evidence>
<name>A0ABS1X072_9GAMM</name>
<evidence type="ECO:0000259" key="10">
    <source>
        <dbReference type="PROSITE" id="PS50110"/>
    </source>
</evidence>
<keyword evidence="3 8" id="KW-0597">Phosphoprotein</keyword>
<dbReference type="Pfam" id="PF00486">
    <property type="entry name" value="Trans_reg_C"/>
    <property type="match status" value="1"/>
</dbReference>
<dbReference type="RefSeq" id="WP_203168728.1">
    <property type="nucleotide sequence ID" value="NZ_JAEVLS010000004.1"/>
</dbReference>
<comment type="caution">
    <text evidence="12">The sequence shown here is derived from an EMBL/GenBank/DDBJ whole genome shotgun (WGS) entry which is preliminary data.</text>
</comment>
<evidence type="ECO:0000313" key="12">
    <source>
        <dbReference type="EMBL" id="MBM0106612.1"/>
    </source>
</evidence>
<keyword evidence="7" id="KW-0804">Transcription</keyword>
<dbReference type="SUPFAM" id="SSF46894">
    <property type="entry name" value="C-terminal effector domain of the bipartite response regulators"/>
    <property type="match status" value="1"/>
</dbReference>
<dbReference type="PANTHER" id="PTHR48111">
    <property type="entry name" value="REGULATOR OF RPOS"/>
    <property type="match status" value="1"/>
</dbReference>
<reference evidence="12 13" key="1">
    <citation type="journal article" date="2021" name="Int. J. Syst. Evol. Microbiol.">
        <title>Steroidobacter gossypii sp. nov., isolated from soil of cotton cropping field.</title>
        <authorList>
            <person name="Huang R."/>
            <person name="Yang S."/>
            <person name="Zhen C."/>
            <person name="Liu W."/>
        </authorList>
    </citation>
    <scope>NUCLEOTIDE SEQUENCE [LARGE SCALE GENOMIC DNA]</scope>
    <source>
        <strain evidence="12 13">S1-65</strain>
    </source>
</reference>
<dbReference type="SUPFAM" id="SSF52172">
    <property type="entry name" value="CheY-like"/>
    <property type="match status" value="1"/>
</dbReference>
<evidence type="ECO:0000259" key="11">
    <source>
        <dbReference type="PROSITE" id="PS51755"/>
    </source>
</evidence>
<protein>
    <submittedName>
        <fullName evidence="12">Response regulator transcription factor</fullName>
    </submittedName>
</protein>
<dbReference type="InterPro" id="IPR001789">
    <property type="entry name" value="Sig_transdc_resp-reg_receiver"/>
</dbReference>
<dbReference type="SMART" id="SM00448">
    <property type="entry name" value="REC"/>
    <property type="match status" value="1"/>
</dbReference>
<dbReference type="PROSITE" id="PS50110">
    <property type="entry name" value="RESPONSE_REGULATORY"/>
    <property type="match status" value="1"/>
</dbReference>
<dbReference type="InterPro" id="IPR016032">
    <property type="entry name" value="Sig_transdc_resp-reg_C-effctor"/>
</dbReference>
<dbReference type="CDD" id="cd17624">
    <property type="entry name" value="REC_OmpR_PmrA-like"/>
    <property type="match status" value="1"/>
</dbReference>
<evidence type="ECO:0000313" key="13">
    <source>
        <dbReference type="Proteomes" id="UP000661077"/>
    </source>
</evidence>
<dbReference type="Gene3D" id="6.10.250.690">
    <property type="match status" value="1"/>
</dbReference>
<accession>A0ABS1X072</accession>
<evidence type="ECO:0000256" key="5">
    <source>
        <dbReference type="ARBA" id="ARBA00023015"/>
    </source>
</evidence>
<organism evidence="12 13">
    <name type="scientific">Steroidobacter gossypii</name>
    <dbReference type="NCBI Taxonomy" id="2805490"/>
    <lineage>
        <taxon>Bacteria</taxon>
        <taxon>Pseudomonadati</taxon>
        <taxon>Pseudomonadota</taxon>
        <taxon>Gammaproteobacteria</taxon>
        <taxon>Steroidobacterales</taxon>
        <taxon>Steroidobacteraceae</taxon>
        <taxon>Steroidobacter</taxon>
    </lineage>
</organism>
<feature type="domain" description="Response regulatory" evidence="10">
    <location>
        <begin position="6"/>
        <end position="120"/>
    </location>
</feature>
<keyword evidence="4" id="KW-0902">Two-component regulatory system</keyword>
<keyword evidence="6 9" id="KW-0238">DNA-binding</keyword>
<dbReference type="EMBL" id="JAEVLS010000004">
    <property type="protein sequence ID" value="MBM0106612.1"/>
    <property type="molecule type" value="Genomic_DNA"/>
</dbReference>
<feature type="domain" description="OmpR/PhoB-type" evidence="11">
    <location>
        <begin position="128"/>
        <end position="222"/>
    </location>
</feature>
<dbReference type="PROSITE" id="PS51755">
    <property type="entry name" value="OMPR_PHOB"/>
    <property type="match status" value="1"/>
</dbReference>
<dbReference type="InterPro" id="IPR036388">
    <property type="entry name" value="WH-like_DNA-bd_sf"/>
</dbReference>
<keyword evidence="13" id="KW-1185">Reference proteome</keyword>
<evidence type="ECO:0000256" key="8">
    <source>
        <dbReference type="PROSITE-ProRule" id="PRU00169"/>
    </source>
</evidence>
<evidence type="ECO:0000256" key="2">
    <source>
        <dbReference type="ARBA" id="ARBA00022490"/>
    </source>
</evidence>
<dbReference type="Pfam" id="PF00072">
    <property type="entry name" value="Response_reg"/>
    <property type="match status" value="1"/>
</dbReference>
<evidence type="ECO:0000256" key="7">
    <source>
        <dbReference type="ARBA" id="ARBA00023163"/>
    </source>
</evidence>
<evidence type="ECO:0000256" key="6">
    <source>
        <dbReference type="ARBA" id="ARBA00023125"/>
    </source>
</evidence>
<dbReference type="Proteomes" id="UP000661077">
    <property type="component" value="Unassembled WGS sequence"/>
</dbReference>
<dbReference type="PANTHER" id="PTHR48111:SF35">
    <property type="entry name" value="TRANSCRIPTIONAL REGULATORY PROTEIN QSEB"/>
    <property type="match status" value="1"/>
</dbReference>
<dbReference type="InterPro" id="IPR011006">
    <property type="entry name" value="CheY-like_superfamily"/>
</dbReference>
<proteinExistence type="predicted"/>